<dbReference type="OrthoDB" id="3064491at2759"/>
<feature type="region of interest" description="Disordered" evidence="1">
    <location>
        <begin position="148"/>
        <end position="230"/>
    </location>
</feature>
<reference evidence="2" key="1">
    <citation type="submission" date="2020-11" db="EMBL/GenBank/DDBJ databases">
        <authorList>
            <consortium name="DOE Joint Genome Institute"/>
            <person name="Ahrendt S."/>
            <person name="Riley R."/>
            <person name="Andreopoulos W."/>
            <person name="Labutti K."/>
            <person name="Pangilinan J."/>
            <person name="Ruiz-Duenas F.J."/>
            <person name="Barrasa J.M."/>
            <person name="Sanchez-Garcia M."/>
            <person name="Camarero S."/>
            <person name="Miyauchi S."/>
            <person name="Serrano A."/>
            <person name="Linde D."/>
            <person name="Babiker R."/>
            <person name="Drula E."/>
            <person name="Ayuso-Fernandez I."/>
            <person name="Pacheco R."/>
            <person name="Padilla G."/>
            <person name="Ferreira P."/>
            <person name="Barriuso J."/>
            <person name="Kellner H."/>
            <person name="Castanera R."/>
            <person name="Alfaro M."/>
            <person name="Ramirez L."/>
            <person name="Pisabarro A.G."/>
            <person name="Kuo A."/>
            <person name="Tritt A."/>
            <person name="Lipzen A."/>
            <person name="He G."/>
            <person name="Yan M."/>
            <person name="Ng V."/>
            <person name="Cullen D."/>
            <person name="Martin F."/>
            <person name="Rosso M.-N."/>
            <person name="Henrissat B."/>
            <person name="Hibbett D."/>
            <person name="Martinez A.T."/>
            <person name="Grigoriev I.V."/>
        </authorList>
    </citation>
    <scope>NUCLEOTIDE SEQUENCE</scope>
    <source>
        <strain evidence="2">CIRM-BRFM 674</strain>
    </source>
</reference>
<organism evidence="2 3">
    <name type="scientific">Pholiota conissans</name>
    <dbReference type="NCBI Taxonomy" id="109636"/>
    <lineage>
        <taxon>Eukaryota</taxon>
        <taxon>Fungi</taxon>
        <taxon>Dikarya</taxon>
        <taxon>Basidiomycota</taxon>
        <taxon>Agaricomycotina</taxon>
        <taxon>Agaricomycetes</taxon>
        <taxon>Agaricomycetidae</taxon>
        <taxon>Agaricales</taxon>
        <taxon>Agaricineae</taxon>
        <taxon>Strophariaceae</taxon>
        <taxon>Pholiota</taxon>
    </lineage>
</organism>
<protein>
    <submittedName>
        <fullName evidence="2">Uncharacterized protein</fullName>
    </submittedName>
</protein>
<feature type="region of interest" description="Disordered" evidence="1">
    <location>
        <begin position="290"/>
        <end position="341"/>
    </location>
</feature>
<dbReference type="Proteomes" id="UP000807469">
    <property type="component" value="Unassembled WGS sequence"/>
</dbReference>
<dbReference type="EMBL" id="MU155165">
    <property type="protein sequence ID" value="KAF9482505.1"/>
    <property type="molecule type" value="Genomic_DNA"/>
</dbReference>
<evidence type="ECO:0000256" key="1">
    <source>
        <dbReference type="SAM" id="MobiDB-lite"/>
    </source>
</evidence>
<feature type="compositionally biased region" description="Basic and acidic residues" evidence="1">
    <location>
        <begin position="428"/>
        <end position="443"/>
    </location>
</feature>
<accession>A0A9P5Z972</accession>
<dbReference type="AlphaFoldDB" id="A0A9P5Z972"/>
<evidence type="ECO:0000313" key="2">
    <source>
        <dbReference type="EMBL" id="KAF9482505.1"/>
    </source>
</evidence>
<feature type="compositionally biased region" description="Pro residues" evidence="1">
    <location>
        <begin position="409"/>
        <end position="424"/>
    </location>
</feature>
<feature type="compositionally biased region" description="Polar residues" evidence="1">
    <location>
        <begin position="70"/>
        <end position="79"/>
    </location>
</feature>
<feature type="compositionally biased region" description="Polar residues" evidence="1">
    <location>
        <begin position="466"/>
        <end position="481"/>
    </location>
</feature>
<feature type="region of interest" description="Disordered" evidence="1">
    <location>
        <begin position="363"/>
        <end position="493"/>
    </location>
</feature>
<feature type="compositionally biased region" description="Low complexity" evidence="1">
    <location>
        <begin position="194"/>
        <end position="206"/>
    </location>
</feature>
<gene>
    <name evidence="2" type="ORF">BDN70DRAFT_431516</name>
</gene>
<feature type="compositionally biased region" description="Polar residues" evidence="1">
    <location>
        <begin position="314"/>
        <end position="326"/>
    </location>
</feature>
<evidence type="ECO:0000313" key="3">
    <source>
        <dbReference type="Proteomes" id="UP000807469"/>
    </source>
</evidence>
<comment type="caution">
    <text evidence="2">The sequence shown here is derived from an EMBL/GenBank/DDBJ whole genome shotgun (WGS) entry which is preliminary data.</text>
</comment>
<keyword evidence="3" id="KW-1185">Reference proteome</keyword>
<feature type="compositionally biased region" description="Polar residues" evidence="1">
    <location>
        <begin position="363"/>
        <end position="395"/>
    </location>
</feature>
<sequence>MTPSPSFTAYISPASSFPSSLSSSYPYVLPSTLTMKSVSFLRNTWKKWESKASDSRGNADNVATREFQKPSYSRSSSATGRPLTITVQHLPVEISNPISVDGAWRSSEDEDWKIPPSFICDQFTHRREHTLVPKDSSRYALNVTYNAHGADSPKSAKLQPITPQHTSMQGAVRVNQHPAPDNISHDKEGRASGSRYLSLPRQRSPSPRSPPLPTYQLLPPIDLNYGPGSKFEKSLEPNACNCSQSNPQSKHHSRCPRYTFSDSQQSVVASDAQTSQKTVHAVLDLSVDSRPRSLYQRSGSTPHLPYSDARKSKSPPSEHSIYSTDGSEADQFPLSLFPAPPPLIVRKKIPTPLVLRPLRHTCSSLSSRDSTPVGTPTTPRFQAINSPTQSSMTSPTKKHFSLRPSASFSPPPFSPPNSPLPSLPTTPDSRRPSEQRRSPDHSARPLRNAQSNANLRDALPFPATHRLTTSEPISEQSNSPTRRPAVKPRPRPETVRVKDIQAYTVRFYTASVLCPSLTRNYNPGIQRTTHVFFKLNRCSCTMGIRTIDFTSLLLTLSAGGFSYSHYSFFVVTCTIDFG</sequence>
<proteinExistence type="predicted"/>
<feature type="region of interest" description="Disordered" evidence="1">
    <location>
        <begin position="52"/>
        <end position="79"/>
    </location>
</feature>
<name>A0A9P5Z972_9AGAR</name>